<keyword evidence="5" id="KW-1185">Reference proteome</keyword>
<dbReference type="Gene3D" id="3.90.226.10">
    <property type="entry name" value="2-enoyl-CoA Hydratase, Chain A, domain 1"/>
    <property type="match status" value="1"/>
</dbReference>
<evidence type="ECO:0000313" key="5">
    <source>
        <dbReference type="Proteomes" id="UP000321685"/>
    </source>
</evidence>
<dbReference type="PANTHER" id="PTHR11941:SF169">
    <property type="entry name" value="(7AS)-7A-METHYL-1,5-DIOXO-2,3,5,6,7,7A-HEXAHYDRO-1H-INDENE-CARBOXYL-COA HYDROLASE"/>
    <property type="match status" value="1"/>
</dbReference>
<dbReference type="RefSeq" id="WP_147103299.1">
    <property type="nucleotide sequence ID" value="NZ_BJVJ01000007.1"/>
</dbReference>
<keyword evidence="2" id="KW-0443">Lipid metabolism</keyword>
<gene>
    <name evidence="4" type="primary">paaG</name>
    <name evidence="4" type="ORF">PSU4_12480</name>
</gene>
<organism evidence="4 5">
    <name type="scientific">Pseudonocardia sulfidoxydans NBRC 16205</name>
    <dbReference type="NCBI Taxonomy" id="1223511"/>
    <lineage>
        <taxon>Bacteria</taxon>
        <taxon>Bacillati</taxon>
        <taxon>Actinomycetota</taxon>
        <taxon>Actinomycetes</taxon>
        <taxon>Pseudonocardiales</taxon>
        <taxon>Pseudonocardiaceae</taxon>
        <taxon>Pseudonocardia</taxon>
    </lineage>
</organism>
<name>A0A511DEZ5_9PSEU</name>
<evidence type="ECO:0000256" key="1">
    <source>
        <dbReference type="ARBA" id="ARBA00005254"/>
    </source>
</evidence>
<dbReference type="InterPro" id="IPR029045">
    <property type="entry name" value="ClpP/crotonase-like_dom_sf"/>
</dbReference>
<evidence type="ECO:0000256" key="3">
    <source>
        <dbReference type="ARBA" id="ARBA00023239"/>
    </source>
</evidence>
<dbReference type="PANTHER" id="PTHR11941">
    <property type="entry name" value="ENOYL-COA HYDRATASE-RELATED"/>
    <property type="match status" value="1"/>
</dbReference>
<dbReference type="AlphaFoldDB" id="A0A511DEZ5"/>
<evidence type="ECO:0000256" key="2">
    <source>
        <dbReference type="ARBA" id="ARBA00023098"/>
    </source>
</evidence>
<dbReference type="Pfam" id="PF00378">
    <property type="entry name" value="ECH_1"/>
    <property type="match status" value="1"/>
</dbReference>
<reference evidence="4 5" key="1">
    <citation type="submission" date="2019-07" db="EMBL/GenBank/DDBJ databases">
        <title>Whole genome shotgun sequence of Pseudonocardia sulfidoxydans NBRC 16205.</title>
        <authorList>
            <person name="Hosoyama A."/>
            <person name="Uohara A."/>
            <person name="Ohji S."/>
            <person name="Ichikawa N."/>
        </authorList>
    </citation>
    <scope>NUCLEOTIDE SEQUENCE [LARGE SCALE GENOMIC DNA]</scope>
    <source>
        <strain evidence="4 5">NBRC 16205</strain>
    </source>
</reference>
<proteinExistence type="inferred from homology"/>
<comment type="similarity">
    <text evidence="1">Belongs to the enoyl-CoA hydratase/isomerase family.</text>
</comment>
<dbReference type="InterPro" id="IPR001753">
    <property type="entry name" value="Enoyl-CoA_hydra/iso"/>
</dbReference>
<dbReference type="SUPFAM" id="SSF52096">
    <property type="entry name" value="ClpP/crotonase"/>
    <property type="match status" value="1"/>
</dbReference>
<comment type="caution">
    <text evidence="4">The sequence shown here is derived from an EMBL/GenBank/DDBJ whole genome shotgun (WGS) entry which is preliminary data.</text>
</comment>
<dbReference type="CDD" id="cd06558">
    <property type="entry name" value="crotonase-like"/>
    <property type="match status" value="1"/>
</dbReference>
<evidence type="ECO:0000313" key="4">
    <source>
        <dbReference type="EMBL" id="GEL22294.1"/>
    </source>
</evidence>
<dbReference type="EMBL" id="BJVJ01000007">
    <property type="protein sequence ID" value="GEL22294.1"/>
    <property type="molecule type" value="Genomic_DNA"/>
</dbReference>
<dbReference type="GO" id="GO:0016829">
    <property type="term" value="F:lyase activity"/>
    <property type="evidence" value="ECO:0007669"/>
    <property type="project" value="UniProtKB-KW"/>
</dbReference>
<dbReference type="GO" id="GO:0006635">
    <property type="term" value="P:fatty acid beta-oxidation"/>
    <property type="evidence" value="ECO:0007669"/>
    <property type="project" value="TreeGrafter"/>
</dbReference>
<sequence>MTRVPIVRPADLGVLPEPRGGDLLAVDDPVVGVDLRGPVTAVGGVGATGGRRGDRILVGIGPVAPGWEGLVDDLDLTLAPSAAGVATVAVPDPVAALDALGAAVAVAPRAAGALAGLLRWSGGLSVHDGLDAESFAYSTLLGGVEFREWLDRRGARPAPPEVDDPVLVERVGGELRLTLNRPERRNAYGRLLRDALVDALDLALLDASVERVVLAGAGPAFCAGGDLAEFGTTPDLVTAHLVRTRGGAARPLHALAGRVEVRLHGACVGAGIELPAFAGRVVAAPGTTIRLPEVAMGLIPGAGGTVSIPRRIGRHRTLYLALSGVSLSAEVARDWGLVDAIGTVVGGGGSAEG</sequence>
<dbReference type="OrthoDB" id="3207739at2"/>
<accession>A0A511DEZ5</accession>
<keyword evidence="3" id="KW-0456">Lyase</keyword>
<protein>
    <submittedName>
        <fullName evidence="4">Enoyl-CoA hydratase</fullName>
    </submittedName>
</protein>
<dbReference type="Proteomes" id="UP000321685">
    <property type="component" value="Unassembled WGS sequence"/>
</dbReference>